<organism evidence="1 2">
    <name type="scientific">Terrimonas ginsenosidimutans</name>
    <dbReference type="NCBI Taxonomy" id="2908004"/>
    <lineage>
        <taxon>Bacteria</taxon>
        <taxon>Pseudomonadati</taxon>
        <taxon>Bacteroidota</taxon>
        <taxon>Chitinophagia</taxon>
        <taxon>Chitinophagales</taxon>
        <taxon>Chitinophagaceae</taxon>
        <taxon>Terrimonas</taxon>
    </lineage>
</organism>
<evidence type="ECO:0000313" key="2">
    <source>
        <dbReference type="Proteomes" id="UP001165367"/>
    </source>
</evidence>
<name>A0ABS9KT94_9BACT</name>
<comment type="caution">
    <text evidence="1">The sequence shown here is derived from an EMBL/GenBank/DDBJ whole genome shotgun (WGS) entry which is preliminary data.</text>
</comment>
<dbReference type="RefSeq" id="WP_237873360.1">
    <property type="nucleotide sequence ID" value="NZ_JAKLTR010000009.1"/>
</dbReference>
<sequence length="158" mass="17987">MLKKHLILTLATLLFLTAFFLLPHNRTWAEKLLGYGRDLPGQIKAMSKESRLSKRFGNDYTYSKSIAENMRKNGQQHALLLMPPSSYFTNAGMKYHVPEPAVFYYFTGIKTVWAVSKEAINAELYIHVRDGQLLIARGNNKAALQDSITVFKKLGYTL</sequence>
<reference evidence="1" key="1">
    <citation type="submission" date="2022-01" db="EMBL/GenBank/DDBJ databases">
        <authorList>
            <person name="Jo J.-H."/>
            <person name="Im W.-T."/>
        </authorList>
    </citation>
    <scope>NUCLEOTIDE SEQUENCE</scope>
    <source>
        <strain evidence="1">NA20</strain>
    </source>
</reference>
<proteinExistence type="predicted"/>
<keyword evidence="2" id="KW-1185">Reference proteome</keyword>
<evidence type="ECO:0000313" key="1">
    <source>
        <dbReference type="EMBL" id="MCG2615512.1"/>
    </source>
</evidence>
<dbReference type="EMBL" id="JAKLTR010000009">
    <property type="protein sequence ID" value="MCG2615512.1"/>
    <property type="molecule type" value="Genomic_DNA"/>
</dbReference>
<accession>A0ABS9KT94</accession>
<gene>
    <name evidence="1" type="ORF">LZZ85_14525</name>
</gene>
<dbReference type="Proteomes" id="UP001165367">
    <property type="component" value="Unassembled WGS sequence"/>
</dbReference>
<protein>
    <recommendedName>
        <fullName evidence="3">DUF4350 domain-containing protein</fullName>
    </recommendedName>
</protein>
<evidence type="ECO:0008006" key="3">
    <source>
        <dbReference type="Google" id="ProtNLM"/>
    </source>
</evidence>